<evidence type="ECO:0000259" key="2">
    <source>
        <dbReference type="Pfam" id="PF17800"/>
    </source>
</evidence>
<dbReference type="EMBL" id="CAKKNE010000002">
    <property type="protein sequence ID" value="CAH0367077.1"/>
    <property type="molecule type" value="Genomic_DNA"/>
</dbReference>
<dbReference type="AlphaFoldDB" id="A0A7S4A1T2"/>
<sequence length="259" mass="27629">MSSFFGFVIREDKPALVKADPVAEINLTMACAVGEGNRRSVVSVRPDDGDTFTLAVLSPGVADFQRVDLKLTAGNEALEFTTSGATVHVTGYVTLPPEYTLDSDSDSDSDYQVGTSTELARTRHGTARLVEADDSDSDDESFDPDLMFAESSDDDGEMGVQPLLKRAAPMPAPAAKQKKRKAAEAASATPVPKRPTPSAKPDAVFEAAVVQFLKQNGSSPLSKVGNACKRPAGLSVKLKAFLRQRENLFHIDGDRVGLV</sequence>
<evidence type="ECO:0000313" key="5">
    <source>
        <dbReference type="Proteomes" id="UP000789595"/>
    </source>
</evidence>
<accession>A0A7S4A1T2</accession>
<evidence type="ECO:0000313" key="4">
    <source>
        <dbReference type="EMBL" id="CAH0367077.1"/>
    </source>
</evidence>
<name>A0A7S4A1T2_9STRA</name>
<keyword evidence="5" id="KW-1185">Reference proteome</keyword>
<dbReference type="Pfam" id="PF17800">
    <property type="entry name" value="NPL"/>
    <property type="match status" value="1"/>
</dbReference>
<reference evidence="3" key="1">
    <citation type="submission" date="2021-01" db="EMBL/GenBank/DDBJ databases">
        <authorList>
            <person name="Corre E."/>
            <person name="Pelletier E."/>
            <person name="Niang G."/>
            <person name="Scheremetjew M."/>
            <person name="Finn R."/>
            <person name="Kale V."/>
            <person name="Holt S."/>
            <person name="Cochrane G."/>
            <person name="Meng A."/>
            <person name="Brown T."/>
            <person name="Cohen L."/>
        </authorList>
    </citation>
    <scope>NUCLEOTIDE SEQUENCE</scope>
    <source>
        <strain evidence="3">CCMP1756</strain>
    </source>
</reference>
<organism evidence="3">
    <name type="scientific">Pelagomonas calceolata</name>
    <dbReference type="NCBI Taxonomy" id="35677"/>
    <lineage>
        <taxon>Eukaryota</taxon>
        <taxon>Sar</taxon>
        <taxon>Stramenopiles</taxon>
        <taxon>Ochrophyta</taxon>
        <taxon>Pelagophyceae</taxon>
        <taxon>Pelagomonadales</taxon>
        <taxon>Pelagomonadaceae</taxon>
        <taxon>Pelagomonas</taxon>
    </lineage>
</organism>
<proteinExistence type="predicted"/>
<dbReference type="OrthoDB" id="1902587at2759"/>
<protein>
    <recommendedName>
        <fullName evidence="2">Nucleoplasmin-like domain-containing protein</fullName>
    </recommendedName>
</protein>
<dbReference type="InterPro" id="IPR041232">
    <property type="entry name" value="NPL"/>
</dbReference>
<dbReference type="EMBL" id="HBIW01019271">
    <property type="protein sequence ID" value="CAE0701150.1"/>
    <property type="molecule type" value="Transcribed_RNA"/>
</dbReference>
<dbReference type="Gene3D" id="2.60.120.340">
    <property type="entry name" value="Nucleoplasmin core domain"/>
    <property type="match status" value="1"/>
</dbReference>
<feature type="region of interest" description="Disordered" evidence="1">
    <location>
        <begin position="100"/>
        <end position="200"/>
    </location>
</feature>
<evidence type="ECO:0000313" key="3">
    <source>
        <dbReference type="EMBL" id="CAE0701150.1"/>
    </source>
</evidence>
<gene>
    <name evidence="3" type="ORF">PCAL00307_LOCUS16586</name>
    <name evidence="4" type="ORF">PECAL_2P00820</name>
</gene>
<feature type="domain" description="Nucleoplasmin-like" evidence="2">
    <location>
        <begin position="4"/>
        <end position="93"/>
    </location>
</feature>
<dbReference type="Proteomes" id="UP000789595">
    <property type="component" value="Unassembled WGS sequence"/>
</dbReference>
<feature type="compositionally biased region" description="Acidic residues" evidence="1">
    <location>
        <begin position="132"/>
        <end position="143"/>
    </location>
</feature>
<evidence type="ECO:0000256" key="1">
    <source>
        <dbReference type="SAM" id="MobiDB-lite"/>
    </source>
</evidence>
<reference evidence="4" key="2">
    <citation type="submission" date="2021-11" db="EMBL/GenBank/DDBJ databases">
        <authorList>
            <consortium name="Genoscope - CEA"/>
            <person name="William W."/>
        </authorList>
    </citation>
    <scope>NUCLEOTIDE SEQUENCE</scope>
</reference>